<dbReference type="Proteomes" id="UP000054217">
    <property type="component" value="Unassembled WGS sequence"/>
</dbReference>
<dbReference type="AlphaFoldDB" id="A0A0C3P6B0"/>
<dbReference type="Pfam" id="PF01926">
    <property type="entry name" value="MMR_HSR1"/>
    <property type="match status" value="1"/>
</dbReference>
<dbReference type="Gene3D" id="3.40.50.300">
    <property type="entry name" value="P-loop containing nucleotide triphosphate hydrolases"/>
    <property type="match status" value="1"/>
</dbReference>
<dbReference type="CDD" id="cd00882">
    <property type="entry name" value="Ras_like_GTPase"/>
    <property type="match status" value="1"/>
</dbReference>
<dbReference type="GO" id="GO:0005525">
    <property type="term" value="F:GTP binding"/>
    <property type="evidence" value="ECO:0007669"/>
    <property type="project" value="InterPro"/>
</dbReference>
<protein>
    <recommendedName>
        <fullName evidence="2">G domain-containing protein</fullName>
    </recommendedName>
</protein>
<gene>
    <name evidence="3" type="ORF">M404DRAFT_1001717</name>
</gene>
<dbReference type="HOGENOM" id="CLU_018003_0_0_1"/>
<reference evidence="4" key="2">
    <citation type="submission" date="2015-01" db="EMBL/GenBank/DDBJ databases">
        <title>Evolutionary Origins and Diversification of the Mycorrhizal Mutualists.</title>
        <authorList>
            <consortium name="DOE Joint Genome Institute"/>
            <consortium name="Mycorrhizal Genomics Consortium"/>
            <person name="Kohler A."/>
            <person name="Kuo A."/>
            <person name="Nagy L.G."/>
            <person name="Floudas D."/>
            <person name="Copeland A."/>
            <person name="Barry K.W."/>
            <person name="Cichocki N."/>
            <person name="Veneault-Fourrey C."/>
            <person name="LaButti K."/>
            <person name="Lindquist E.A."/>
            <person name="Lipzen A."/>
            <person name="Lundell T."/>
            <person name="Morin E."/>
            <person name="Murat C."/>
            <person name="Riley R."/>
            <person name="Ohm R."/>
            <person name="Sun H."/>
            <person name="Tunlid A."/>
            <person name="Henrissat B."/>
            <person name="Grigoriev I.V."/>
            <person name="Hibbett D.S."/>
            <person name="Martin F."/>
        </authorList>
    </citation>
    <scope>NUCLEOTIDE SEQUENCE [LARGE SCALE GENOMIC DNA]</scope>
    <source>
        <strain evidence="4">Marx 270</strain>
    </source>
</reference>
<proteinExistence type="predicted"/>
<evidence type="ECO:0000313" key="4">
    <source>
        <dbReference type="Proteomes" id="UP000054217"/>
    </source>
</evidence>
<organism evidence="3 4">
    <name type="scientific">Pisolithus tinctorius Marx 270</name>
    <dbReference type="NCBI Taxonomy" id="870435"/>
    <lineage>
        <taxon>Eukaryota</taxon>
        <taxon>Fungi</taxon>
        <taxon>Dikarya</taxon>
        <taxon>Basidiomycota</taxon>
        <taxon>Agaricomycotina</taxon>
        <taxon>Agaricomycetes</taxon>
        <taxon>Agaricomycetidae</taxon>
        <taxon>Boletales</taxon>
        <taxon>Sclerodermatineae</taxon>
        <taxon>Pisolithaceae</taxon>
        <taxon>Pisolithus</taxon>
    </lineage>
</organism>
<feature type="region of interest" description="Disordered" evidence="1">
    <location>
        <begin position="241"/>
        <end position="261"/>
    </location>
</feature>
<dbReference type="InterPro" id="IPR027417">
    <property type="entry name" value="P-loop_NTPase"/>
</dbReference>
<dbReference type="InterPro" id="IPR006073">
    <property type="entry name" value="GTP-bd"/>
</dbReference>
<name>A0A0C3P6B0_PISTI</name>
<dbReference type="OrthoDB" id="8954335at2759"/>
<accession>A0A0C3P6B0</accession>
<evidence type="ECO:0000256" key="1">
    <source>
        <dbReference type="SAM" id="MobiDB-lite"/>
    </source>
</evidence>
<dbReference type="STRING" id="870435.A0A0C3P6B0"/>
<dbReference type="InParanoid" id="A0A0C3P6B0"/>
<evidence type="ECO:0000313" key="3">
    <source>
        <dbReference type="EMBL" id="KIO03101.1"/>
    </source>
</evidence>
<feature type="domain" description="G" evidence="2">
    <location>
        <begin position="22"/>
        <end position="108"/>
    </location>
</feature>
<keyword evidence="4" id="KW-1185">Reference proteome</keyword>
<evidence type="ECO:0000259" key="2">
    <source>
        <dbReference type="Pfam" id="PF01926"/>
    </source>
</evidence>
<reference evidence="3 4" key="1">
    <citation type="submission" date="2014-04" db="EMBL/GenBank/DDBJ databases">
        <authorList>
            <consortium name="DOE Joint Genome Institute"/>
            <person name="Kuo A."/>
            <person name="Kohler A."/>
            <person name="Costa M.D."/>
            <person name="Nagy L.G."/>
            <person name="Floudas D."/>
            <person name="Copeland A."/>
            <person name="Barry K.W."/>
            <person name="Cichocki N."/>
            <person name="Veneault-Fourrey C."/>
            <person name="LaButti K."/>
            <person name="Lindquist E.A."/>
            <person name="Lipzen A."/>
            <person name="Lundell T."/>
            <person name="Morin E."/>
            <person name="Murat C."/>
            <person name="Sun H."/>
            <person name="Tunlid A."/>
            <person name="Henrissat B."/>
            <person name="Grigoriev I.V."/>
            <person name="Hibbett D.S."/>
            <person name="Martin F."/>
            <person name="Nordberg H.P."/>
            <person name="Cantor M.N."/>
            <person name="Hua S.X."/>
        </authorList>
    </citation>
    <scope>NUCLEOTIDE SEQUENCE [LARGE SCALE GENOMIC DNA]</scope>
    <source>
        <strain evidence="3 4">Marx 270</strain>
    </source>
</reference>
<feature type="region of interest" description="Disordered" evidence="1">
    <location>
        <begin position="279"/>
        <end position="299"/>
    </location>
</feature>
<dbReference type="EMBL" id="KN831978">
    <property type="protein sequence ID" value="KIO03101.1"/>
    <property type="molecule type" value="Genomic_DNA"/>
</dbReference>
<sequence>MSTLSAPRTVSLKELVPENVIILVVGPTGSGKSSFISQASGIQDDIVGHDLVSKTSEILAVKYTDEESGLDIVLVDTPGLSNTLKDDSEVLRMFTEWSRKLKKRDLVISGILYFHRISDNRIPANPLRALCVFGEPCGGLGAALSKTILTITMWNDVGDEIGEKRLVELKSTFWKVVLKYMNDVESARELIREVIRSRGGQHQGAMPKQDMALTVQERSRQDLLKNLETLTERQLAILRNIDEESRNTSDPNAPASRGELEREYEKLRLQMDEAWRQLCQTNKWSPPPKTPTKRRFFPR</sequence>
<dbReference type="SUPFAM" id="SSF52540">
    <property type="entry name" value="P-loop containing nucleoside triphosphate hydrolases"/>
    <property type="match status" value="1"/>
</dbReference>